<dbReference type="EMBL" id="LBVR01000044">
    <property type="protein sequence ID" value="KKQ90122.1"/>
    <property type="molecule type" value="Genomic_DNA"/>
</dbReference>
<protein>
    <recommendedName>
        <fullName evidence="3">Transcriptional regulator, BadM/Rrf2 family</fullName>
    </recommendedName>
</protein>
<accession>A0A0G0LGF6</accession>
<name>A0A0G0LGF6_9BACT</name>
<dbReference type="Proteomes" id="UP000033841">
    <property type="component" value="Unassembled WGS sequence"/>
</dbReference>
<organism evidence="1 2">
    <name type="scientific">Candidatus Shapirobacteria bacterium GW2011_GWE1_38_92</name>
    <dbReference type="NCBI Taxonomy" id="1618489"/>
    <lineage>
        <taxon>Bacteria</taxon>
        <taxon>Candidatus Shapironibacteriota</taxon>
    </lineage>
</organism>
<dbReference type="Gene3D" id="1.10.10.10">
    <property type="entry name" value="Winged helix-like DNA-binding domain superfamily/Winged helix DNA-binding domain"/>
    <property type="match status" value="1"/>
</dbReference>
<reference evidence="1 2" key="1">
    <citation type="journal article" date="2015" name="Nature">
        <title>rRNA introns, odd ribosomes, and small enigmatic genomes across a large radiation of phyla.</title>
        <authorList>
            <person name="Brown C.T."/>
            <person name="Hug L.A."/>
            <person name="Thomas B.C."/>
            <person name="Sharon I."/>
            <person name="Castelle C.J."/>
            <person name="Singh A."/>
            <person name="Wilkins M.J."/>
            <person name="Williams K.H."/>
            <person name="Banfield J.F."/>
        </authorList>
    </citation>
    <scope>NUCLEOTIDE SEQUENCE [LARGE SCALE GENOMIC DNA]</scope>
</reference>
<feature type="non-terminal residue" evidence="1">
    <location>
        <position position="1"/>
    </location>
</feature>
<dbReference type="InterPro" id="IPR036388">
    <property type="entry name" value="WH-like_DNA-bd_sf"/>
</dbReference>
<evidence type="ECO:0000313" key="2">
    <source>
        <dbReference type="Proteomes" id="UP000033841"/>
    </source>
</evidence>
<dbReference type="PROSITE" id="PS51197">
    <property type="entry name" value="HTH_RRF2_2"/>
    <property type="match status" value="1"/>
</dbReference>
<dbReference type="Pfam" id="PF02082">
    <property type="entry name" value="Rrf2"/>
    <property type="match status" value="1"/>
</dbReference>
<dbReference type="PANTHER" id="PTHR33221">
    <property type="entry name" value="WINGED HELIX-TURN-HELIX TRANSCRIPTIONAL REGULATOR, RRF2 FAMILY"/>
    <property type="match status" value="1"/>
</dbReference>
<evidence type="ECO:0000313" key="1">
    <source>
        <dbReference type="EMBL" id="KKQ90122.1"/>
    </source>
</evidence>
<proteinExistence type="predicted"/>
<dbReference type="PANTHER" id="PTHR33221:SF15">
    <property type="entry name" value="HTH-TYPE TRANSCRIPTIONAL REGULATOR YWGB-RELATED"/>
    <property type="match status" value="1"/>
</dbReference>
<dbReference type="SUPFAM" id="SSF46785">
    <property type="entry name" value="Winged helix' DNA-binding domain"/>
    <property type="match status" value="1"/>
</dbReference>
<evidence type="ECO:0008006" key="3">
    <source>
        <dbReference type="Google" id="ProtNLM"/>
    </source>
</evidence>
<gene>
    <name evidence="1" type="ORF">UT14_C0044G0011</name>
</gene>
<comment type="caution">
    <text evidence="1">The sequence shown here is derived from an EMBL/GenBank/DDBJ whole genome shotgun (WGS) entry which is preliminary data.</text>
</comment>
<dbReference type="GO" id="GO:0003700">
    <property type="term" value="F:DNA-binding transcription factor activity"/>
    <property type="evidence" value="ECO:0007669"/>
    <property type="project" value="TreeGrafter"/>
</dbReference>
<dbReference type="InterPro" id="IPR036390">
    <property type="entry name" value="WH_DNA-bd_sf"/>
</dbReference>
<sequence length="71" mass="8069">GKTGGYNLEKGWKSRNIYDLVKALGENDHMVKCLAGEKCVREAKCSAKLIWQKLETVFVDELKNIKLSELQ</sequence>
<dbReference type="GO" id="GO:0005829">
    <property type="term" value="C:cytosol"/>
    <property type="evidence" value="ECO:0007669"/>
    <property type="project" value="TreeGrafter"/>
</dbReference>
<dbReference type="AlphaFoldDB" id="A0A0G0LGF6"/>
<dbReference type="InterPro" id="IPR000944">
    <property type="entry name" value="Tscrpt_reg_Rrf2"/>
</dbReference>